<proteinExistence type="predicted"/>
<sequence length="151" mass="16948">MVMSFHAPISPDIVELASCLRRADLAEVVALGRAPAAALADGIRTAREAWTVRDAEGRIICMAGVSPYSLIGNTGVPWLLGTELVDRHKRAFMVETRRVVTRWLTMFDVLRNVVDARYVAALRWLDWLGFEFGPPFVLAHGVFRRVWKESP</sequence>
<evidence type="ECO:0000313" key="2">
    <source>
        <dbReference type="Proteomes" id="UP001198862"/>
    </source>
</evidence>
<evidence type="ECO:0008006" key="3">
    <source>
        <dbReference type="Google" id="ProtNLM"/>
    </source>
</evidence>
<reference evidence="1 2" key="1">
    <citation type="submission" date="2021-11" db="EMBL/GenBank/DDBJ databases">
        <authorList>
            <person name="Lee D.-H."/>
            <person name="Kim S.-B."/>
        </authorList>
    </citation>
    <scope>NUCLEOTIDE SEQUENCE [LARGE SCALE GENOMIC DNA]</scope>
    <source>
        <strain evidence="1 2">KCTC 52223</strain>
    </source>
</reference>
<protein>
    <recommendedName>
        <fullName evidence="3">DUF2833 domain-containing protein</fullName>
    </recommendedName>
</protein>
<accession>A0ABS8L1T4</accession>
<dbReference type="Proteomes" id="UP001198862">
    <property type="component" value="Unassembled WGS sequence"/>
</dbReference>
<comment type="caution">
    <text evidence="1">The sequence shown here is derived from an EMBL/GenBank/DDBJ whole genome shotgun (WGS) entry which is preliminary data.</text>
</comment>
<keyword evidence="2" id="KW-1185">Reference proteome</keyword>
<organism evidence="1 2">
    <name type="scientific">Reyranella aquatilis</name>
    <dbReference type="NCBI Taxonomy" id="2035356"/>
    <lineage>
        <taxon>Bacteria</taxon>
        <taxon>Pseudomonadati</taxon>
        <taxon>Pseudomonadota</taxon>
        <taxon>Alphaproteobacteria</taxon>
        <taxon>Hyphomicrobiales</taxon>
        <taxon>Reyranellaceae</taxon>
        <taxon>Reyranella</taxon>
    </lineage>
</organism>
<evidence type="ECO:0000313" key="1">
    <source>
        <dbReference type="EMBL" id="MCC8432289.1"/>
    </source>
</evidence>
<name>A0ABS8L1T4_9HYPH</name>
<gene>
    <name evidence="1" type="ORF">LJ725_25220</name>
</gene>
<dbReference type="EMBL" id="JAJISD010000014">
    <property type="protein sequence ID" value="MCC8432289.1"/>
    <property type="molecule type" value="Genomic_DNA"/>
</dbReference>